<evidence type="ECO:0000259" key="6">
    <source>
        <dbReference type="PROSITE" id="PS50022"/>
    </source>
</evidence>
<dbReference type="Pfam" id="PF25023">
    <property type="entry name" value="TEN_YD-shell"/>
    <property type="match status" value="1"/>
</dbReference>
<dbReference type="InterPro" id="IPR008979">
    <property type="entry name" value="Galactose-bd-like_sf"/>
</dbReference>
<dbReference type="NCBIfam" id="TIGR03696">
    <property type="entry name" value="Rhs_assc_core"/>
    <property type="match status" value="1"/>
</dbReference>
<keyword evidence="1 5" id="KW-0732">Signal</keyword>
<dbReference type="Pfam" id="PF13385">
    <property type="entry name" value="Laminin_G_3"/>
    <property type="match status" value="1"/>
</dbReference>
<dbReference type="PROSITE" id="PS50022">
    <property type="entry name" value="FA58C_3"/>
    <property type="match status" value="1"/>
</dbReference>
<name>A0A8J3NZZ5_9ACTN</name>
<dbReference type="Gene3D" id="2.60.120.260">
    <property type="entry name" value="Galactose-binding domain-like"/>
    <property type="match status" value="1"/>
</dbReference>
<sequence length="3274" mass="349183">MDSGLRTPAFVFGGKSRRPAWRRALASLLAASVAATLLVAGPPPVSAAEPDTPGGSAVRPRQQTGSAAGREHEVAASQTNAPGSVPSGDPTLPPGAKNVVGKQKRYPEPEKAKAQCIGCPPGTIPVPQPPGAKGAKQVQTATLSQPEAQGFVEGKSTEVVSERAELSTQFKNPDGTQTARFFSSPTFAKNAAGAMVPIDTSLAKGAGGRFEPRAAVKTSFGPTAADPRLAALSMGDVEVAFGVENAVNAAAATSGAEARYDDLAPGADLILEATPTGFKDKIILDSVASPTTWRFPLELRGLTPTLLDGGRIIFKDAKGEERAYIPPGFMFDATPDPKTGQGKRSNGVTYRLLEQDGRWVLELTLDKAWLNDPERRFPVTVDPPLSVRETRFQDTFVSSKDFANRDNGGESFLKVGTYNGGVEKSASYISFQTADPLSQKYIVGASLVLHQTWARSCTNATLYVHNVTQNWLQYETAARNWPGPAYESSPIGQKSFNRGGNCTSKPAGREDIPIDPARFRQQMDFLHGWYGFTLRASNTDNNAEKLFKSGETGAEGPFLDVTYSIDGAAYSLPSTQFDPPVTPSNYGFLDVKVTNLGYNVWPKDGNYNLWGYVRNSAGTLVETSVGGINHDVMPLTSGYFPVIAGPLPAGDYTIELDMRKGTADQQPFSYWGVTKGSVSFRVLPEATPEIVSIFPANNAQVDTLTPTLWAQYYDADLAPGGPWYYFEACNGTPSALVDCQNSGWISSSTWRVPPNKFTWGKTSFWRVAVWDEQNMSYLQGPYAVTPVVPQPEITSHLAAAPENPDISGVNPQVGNFSTETVDASIPAVGPPLEIRRTYNSQDFRGNGADYNLALGKAGISSVTCSANEPPAQAFNGSVSGGLTDKWCSSTAPTWLQVDLGGVQTVRSFVVRHAGAGGEAATLNTKNFNFQVSTDGTTWTTAATVTNNTANVTTTTISATSARFVKLNITTPTQTTNTAARVYEFEVMGNDGAFGAGWSTPLNQRITNDPDGSGNVVVTLPTGQQVRFGRNPDGSYAPPPGFAVTLKRGTADWTLRDATGEKRVFSDLGRLTSVTDADGRQQQYTYTNGRVTQIKDLTSSRTLDLTWTDGRVTTVKANAPVAGAAQPTWTYTYSGNQLQKVCGPMSSTACQQYQYESASHYRSVVIDDNPVAYYPMNETSGGKATNIVARKPGEFDGAYTGVTLGQTGALAGTTDKAASFTGTSRMLPPDNLLTTTMGFSVEMWFKAASGKTGVLYGEQNTSLNQTPARWSPALYVGTDGKLHGKVWSTSNNTQVVSTARVDNGAWHHVVLTVNVDKQDVYLDGVRIGQVLNAPAFRGDMSKASIGTGYTPNWAAAGTGYFPFTGQIDEVALYRHALGPLQVSAHYAARVATSRMNKVIEPNTYVSSDVTYDSSSGRVNTVRDRHGATWTVEQPILGDGTRTVALSSTGRDKVTYTYDAEHGGRLMSRATGDGTEQWEYDANGFVTEYTDANGRPKSLSRDARGNVTWEGLYQGGLWRWQSFGYYLNAADPLDPRNDRVVWRSGTRTAWDSDPKNRIVFELDTSGRTTRVTHPLPAGSPTVPVEQYTYTDGTESATGGGLVPAGLVERYVNPLGGTVDYSYNSRGDLTRSVSPLGMATDYTYDLLGRSVGRTDSAVENGTTVTYGTWLTEYNDASWVTVETSPGVQNPITSVLHTPKTTYTYNESGRLHTKTVADFTGADPSRVWTYDYDPAGRPTSITTPDTKTETREWNTAGDVSKITKPNGLITEYRYDDARRLTETIAIGAGVDPVNPLATQLVIESRAYDPSGQLATVVDAIGRETAYTYHTDGLVATEKRVRRDAQGEIASVTQLAAYEYDYAGKVIRVTGPNGVTQDFDYDDAGLRNRVTIDAAGVARTAVRTFAPDGSVAAETRSNGFHFLTGRNSESAHLFSAGGSQLDGAGSRYSDGSAAVVYKFVFPADAVTGTVDLEIDNQYLVQFSSNNTNWTEVARETRDIRDGSNRLNVVASVDSYLQTSKTLYVKVGDSQPANGWGGALSRVSVQYTRTGEAAAKTTYGYDNASNLLTETVHNPGGTPATLATTHTRDARGLIKQTVGRDGVSTGFTYDAAGHLRTTLHAPRTVWVNGIRTDDFAPVETLGRNVFGEVTDNRAGDGAVVTTTYDAMGRTHLVQQPSYTPPGGSAITPVTTTLFEDDGQPATVTDPLGRVTSYDYDLFGRLLSKTLPDPDGTGPLTAPRWDYSYDRAGELLQTFDPAGARVSATYNDLGHQVTSTQAERTSNGTVYFTTKLNRDNAGLLTSVESPLGHLTVTDVNKAGETTKITDATGLVTESRYDAQGRLTAELTGAIGTSYRYDAAGRMIAVSDHTVTAGVLQPALRTQTATYDGADRPVKRVSAEGRVTDYAYDAGGNLTSTTQRSDQAVPATAINVKQGFDASGRRTRLIDGNLNVINFVYNSWGALTSFREPDLGGDPSLRTWTNVYDAAGQQVSSTAPGGVTRTRTFDDLGRMLSETGAGAEAATTGRTTAYDALGRVTNVSDPAGDQTYAYNDRGLLTRSTGADGETTYTYDDDGNLRTRVGAAGTGTFTYDDADRLKTAADPVTGNTLTYQYVTTTGLPESISYGTGKPSRGFQHDNLGRLTQDTIKNSSGGVVLSTAYGYDRDDLVTSRDTTGYLGAATNAYGYDGVGRLKSWTKSGTTVTYGYDLASNRTSTTTSAGTRTSTFDARNRLVSATGGGQPDLANTWSPRGTLVSTTIGTAQTQYSSDAFDQPVVATAGSSTVTYSYDALDRLTKRNGAALTYADLTNNPVTVPTGTGQATTFRAPDGSAIADKHGTGTGRLVIADQLRADTVAAIAPDTGAAVASRSYDPDGVVTQSSGDFASGFQGGWVEPSTGQVNAHARWYDPGLASFSSRDSVDLGPDPLPQINRYAYGNANPTTFNDPTGQCPVCAIPLWQLALWAVAAIGTYAVVDHWAKSGAAEDAIRSLYALGNAAVTSTLDGLRAMGMNAYEALREIQVKFSNNAQVQAITNGIVGTPAVTIPTPTVTTPALPAPTITLPAVGSTITNSVPPSISLLPAGQLLQNSITVSAAITVPSILIVNADGTEVATAATAATVVTEAAMGMVDTSDPSKCDSDPETNRLRAALKAVVEAAAEEVIAGGLAGVDALMTDNQRNKLAALRATGNAKDASDADFLESLFRGNRIHVAVRDILLARFPKQFRYRSGGKNNAGPDFPHRSGLEVELTTPGEVPAHSRRDKKLKEKGLKPLWEGCVFALYNMPTS</sequence>
<dbReference type="Gene3D" id="2.180.10.10">
    <property type="entry name" value="RHS repeat-associated core"/>
    <property type="match status" value="4"/>
</dbReference>
<feature type="region of interest" description="Disordered" evidence="4">
    <location>
        <begin position="488"/>
        <end position="511"/>
    </location>
</feature>
<dbReference type="EMBL" id="BONH01000007">
    <property type="protein sequence ID" value="GIF96860.1"/>
    <property type="molecule type" value="Genomic_DNA"/>
</dbReference>
<feature type="signal peptide" evidence="5">
    <location>
        <begin position="1"/>
        <end position="47"/>
    </location>
</feature>
<dbReference type="SUPFAM" id="SSF49899">
    <property type="entry name" value="Concanavalin A-like lectins/glucanases"/>
    <property type="match status" value="1"/>
</dbReference>
<proteinExistence type="predicted"/>
<dbReference type="InterPro" id="IPR006558">
    <property type="entry name" value="LamG-like"/>
</dbReference>
<evidence type="ECO:0000256" key="5">
    <source>
        <dbReference type="SAM" id="SignalP"/>
    </source>
</evidence>
<dbReference type="SMART" id="SM00560">
    <property type="entry name" value="LamGL"/>
    <property type="match status" value="1"/>
</dbReference>
<dbReference type="InterPro" id="IPR031325">
    <property type="entry name" value="RHS_repeat"/>
</dbReference>
<dbReference type="RefSeq" id="WP_147432632.1">
    <property type="nucleotide sequence ID" value="NZ_BONH01000007.1"/>
</dbReference>
<evidence type="ECO:0000313" key="8">
    <source>
        <dbReference type="Proteomes" id="UP000659904"/>
    </source>
</evidence>
<dbReference type="InterPro" id="IPR022385">
    <property type="entry name" value="Rhs_assc_core"/>
</dbReference>
<protein>
    <recommendedName>
        <fullName evidence="6">F5/8 type C domain-containing protein</fullName>
    </recommendedName>
</protein>
<dbReference type="PANTHER" id="PTHR32305:SF15">
    <property type="entry name" value="PROTEIN RHSA-RELATED"/>
    <property type="match status" value="1"/>
</dbReference>
<dbReference type="Pfam" id="PF00754">
    <property type="entry name" value="F5_F8_type_C"/>
    <property type="match status" value="1"/>
</dbReference>
<keyword evidence="2" id="KW-0677">Repeat</keyword>
<dbReference type="SMART" id="SM00231">
    <property type="entry name" value="FA58C"/>
    <property type="match status" value="1"/>
</dbReference>
<comment type="caution">
    <text evidence="7">The sequence shown here is derived from an EMBL/GenBank/DDBJ whole genome shotgun (WGS) entry which is preliminary data.</text>
</comment>
<dbReference type="Gene3D" id="2.60.120.200">
    <property type="match status" value="1"/>
</dbReference>
<dbReference type="InterPro" id="IPR056823">
    <property type="entry name" value="TEN-like_YD-shell"/>
</dbReference>
<dbReference type="InterPro" id="IPR050708">
    <property type="entry name" value="T6SS_VgrG/RHS"/>
</dbReference>
<evidence type="ECO:0000256" key="4">
    <source>
        <dbReference type="SAM" id="MobiDB-lite"/>
    </source>
</evidence>
<keyword evidence="3" id="KW-1015">Disulfide bond</keyword>
<reference evidence="7 8" key="1">
    <citation type="submission" date="2021-01" db="EMBL/GenBank/DDBJ databases">
        <title>Whole genome shotgun sequence of Catellatospora citrea NBRC 14495.</title>
        <authorList>
            <person name="Komaki H."/>
            <person name="Tamura T."/>
        </authorList>
    </citation>
    <scope>NUCLEOTIDE SEQUENCE [LARGE SCALE GENOMIC DNA]</scope>
    <source>
        <strain evidence="7 8">NBRC 14495</strain>
    </source>
</reference>
<evidence type="ECO:0000256" key="3">
    <source>
        <dbReference type="ARBA" id="ARBA00023157"/>
    </source>
</evidence>
<dbReference type="SUPFAM" id="SSF49785">
    <property type="entry name" value="Galactose-binding domain-like"/>
    <property type="match status" value="1"/>
</dbReference>
<dbReference type="InterPro" id="IPR000421">
    <property type="entry name" value="FA58C"/>
</dbReference>
<evidence type="ECO:0000256" key="1">
    <source>
        <dbReference type="ARBA" id="ARBA00022729"/>
    </source>
</evidence>
<keyword evidence="8" id="KW-1185">Reference proteome</keyword>
<evidence type="ECO:0000313" key="7">
    <source>
        <dbReference type="EMBL" id="GIF96860.1"/>
    </source>
</evidence>
<dbReference type="InterPro" id="IPR013320">
    <property type="entry name" value="ConA-like_dom_sf"/>
</dbReference>
<dbReference type="NCBIfam" id="TIGR01643">
    <property type="entry name" value="YD_repeat_2x"/>
    <property type="match status" value="7"/>
</dbReference>
<accession>A0A8J3NZZ5</accession>
<dbReference type="Pfam" id="PF05593">
    <property type="entry name" value="RHS_repeat"/>
    <property type="match status" value="10"/>
</dbReference>
<dbReference type="Proteomes" id="UP000659904">
    <property type="component" value="Unassembled WGS sequence"/>
</dbReference>
<feature type="chain" id="PRO_5035265516" description="F5/8 type C domain-containing protein" evidence="5">
    <location>
        <begin position="48"/>
        <end position="3274"/>
    </location>
</feature>
<dbReference type="InterPro" id="IPR006530">
    <property type="entry name" value="YD"/>
</dbReference>
<feature type="compositionally biased region" description="Polar residues" evidence="4">
    <location>
        <begin position="490"/>
        <end position="504"/>
    </location>
</feature>
<organism evidence="7 8">
    <name type="scientific">Catellatospora citrea</name>
    <dbReference type="NCBI Taxonomy" id="53366"/>
    <lineage>
        <taxon>Bacteria</taxon>
        <taxon>Bacillati</taxon>
        <taxon>Actinomycetota</taxon>
        <taxon>Actinomycetes</taxon>
        <taxon>Micromonosporales</taxon>
        <taxon>Micromonosporaceae</taxon>
        <taxon>Catellatospora</taxon>
    </lineage>
</organism>
<evidence type="ECO:0000256" key="2">
    <source>
        <dbReference type="ARBA" id="ARBA00022737"/>
    </source>
</evidence>
<feature type="domain" description="F5/8 type C" evidence="6">
    <location>
        <begin position="847"/>
        <end position="989"/>
    </location>
</feature>
<dbReference type="PANTHER" id="PTHR32305">
    <property type="match status" value="1"/>
</dbReference>
<gene>
    <name evidence="7" type="ORF">Cci01nite_19540</name>
</gene>
<feature type="region of interest" description="Disordered" evidence="4">
    <location>
        <begin position="44"/>
        <end position="109"/>
    </location>
</feature>